<dbReference type="Proteomes" id="UP000176444">
    <property type="component" value="Unassembled WGS sequence"/>
</dbReference>
<keyword evidence="1" id="KW-0472">Membrane</keyword>
<sequence>MNYFALTALINLIAAGAGILIITIKNKDWQKDNKFFIGFCFAVIIWSFGYFNWQTANEYSSALFWIRFSKIGAILIPMLYLHWILDLAIEKTNNNKEILKFGYVLSLLFLLFSFSPLFIKEVKPIEQFAFWPKPGFLYHFYLIFSYLGLVGYGFVKLIKDYKDLISEPDYWKNPVRILKIWLIIVGTIIGFGGGATNFFLFYNIPIAPYTNILASAGLLLMALAIRKYSYFHLPEESGFDKVKRMYLLPPDLRIAEED</sequence>
<dbReference type="EMBL" id="MEUX01000003">
    <property type="protein sequence ID" value="OGC48033.1"/>
    <property type="molecule type" value="Genomic_DNA"/>
</dbReference>
<feature type="transmembrane region" description="Helical" evidence="1">
    <location>
        <begin position="178"/>
        <end position="200"/>
    </location>
</feature>
<dbReference type="AlphaFoldDB" id="A0A1F4UV08"/>
<feature type="transmembrane region" description="Helical" evidence="1">
    <location>
        <begin position="35"/>
        <end position="53"/>
    </location>
</feature>
<accession>A0A1F4UV08</accession>
<feature type="transmembrane region" description="Helical" evidence="1">
    <location>
        <begin position="139"/>
        <end position="158"/>
    </location>
</feature>
<gene>
    <name evidence="3" type="ORF">A2713_00765</name>
</gene>
<evidence type="ECO:0000313" key="3">
    <source>
        <dbReference type="EMBL" id="OGC48033.1"/>
    </source>
</evidence>
<feature type="transmembrane region" description="Helical" evidence="1">
    <location>
        <begin position="6"/>
        <end position="23"/>
    </location>
</feature>
<protein>
    <recommendedName>
        <fullName evidence="2">Histidine kinase N-terminal 7TM region domain-containing protein</fullName>
    </recommendedName>
</protein>
<keyword evidence="1" id="KW-0812">Transmembrane</keyword>
<name>A0A1F4UV08_UNCKA</name>
<reference evidence="3 4" key="1">
    <citation type="journal article" date="2016" name="Nat. Commun.">
        <title>Thousands of microbial genomes shed light on interconnected biogeochemical processes in an aquifer system.</title>
        <authorList>
            <person name="Anantharaman K."/>
            <person name="Brown C.T."/>
            <person name="Hug L.A."/>
            <person name="Sharon I."/>
            <person name="Castelle C.J."/>
            <person name="Probst A.J."/>
            <person name="Thomas B.C."/>
            <person name="Singh A."/>
            <person name="Wilkins M.J."/>
            <person name="Karaoz U."/>
            <person name="Brodie E.L."/>
            <person name="Williams K.H."/>
            <person name="Hubbard S.S."/>
            <person name="Banfield J.F."/>
        </authorList>
    </citation>
    <scope>NUCLEOTIDE SEQUENCE [LARGE SCALE GENOMIC DNA]</scope>
</reference>
<evidence type="ECO:0000256" key="1">
    <source>
        <dbReference type="SAM" id="Phobius"/>
    </source>
</evidence>
<dbReference type="InterPro" id="IPR031621">
    <property type="entry name" value="HisKA_7TM"/>
</dbReference>
<feature type="transmembrane region" description="Helical" evidence="1">
    <location>
        <begin position="206"/>
        <end position="225"/>
    </location>
</feature>
<comment type="caution">
    <text evidence="3">The sequence shown here is derived from an EMBL/GenBank/DDBJ whole genome shotgun (WGS) entry which is preliminary data.</text>
</comment>
<evidence type="ECO:0000313" key="4">
    <source>
        <dbReference type="Proteomes" id="UP000176444"/>
    </source>
</evidence>
<feature type="domain" description="Histidine kinase N-terminal 7TM region" evidence="2">
    <location>
        <begin position="14"/>
        <end position="233"/>
    </location>
</feature>
<feature type="transmembrane region" description="Helical" evidence="1">
    <location>
        <begin position="65"/>
        <end position="89"/>
    </location>
</feature>
<organism evidence="3 4">
    <name type="scientific">candidate division WWE3 bacterium RIFCSPHIGHO2_01_FULL_35_17</name>
    <dbReference type="NCBI Taxonomy" id="1802614"/>
    <lineage>
        <taxon>Bacteria</taxon>
        <taxon>Katanobacteria</taxon>
    </lineage>
</organism>
<proteinExistence type="predicted"/>
<keyword evidence="1" id="KW-1133">Transmembrane helix</keyword>
<feature type="transmembrane region" description="Helical" evidence="1">
    <location>
        <begin position="101"/>
        <end position="119"/>
    </location>
</feature>
<dbReference type="Pfam" id="PF16927">
    <property type="entry name" value="HisKA_7TM"/>
    <property type="match status" value="1"/>
</dbReference>
<evidence type="ECO:0000259" key="2">
    <source>
        <dbReference type="Pfam" id="PF16927"/>
    </source>
</evidence>